<evidence type="ECO:0000259" key="2">
    <source>
        <dbReference type="Pfam" id="PF13568"/>
    </source>
</evidence>
<feature type="domain" description="Outer membrane protein beta-barrel" evidence="2">
    <location>
        <begin position="27"/>
        <end position="232"/>
    </location>
</feature>
<dbReference type="OrthoDB" id="959017at2"/>
<dbReference type="EMBL" id="FSRC01000003">
    <property type="protein sequence ID" value="SIO14014.1"/>
    <property type="molecule type" value="Genomic_DNA"/>
</dbReference>
<proteinExistence type="predicted"/>
<name>A0A1N6H2K3_9BACT</name>
<sequence>MNLKFNPYLMKKLYTILFALVLFQTAFAQEKPKTPIGGRPNIPSNLSFEFGFNQLNNRPEDMSLNFFGSRTFNVYFQHPFKIFGETSGFTFDPGIGFGTDKYAFKDRKNLFNDVEKGPESSDLLEVTEVYGENIRLNKNTFAANYIDFPLDLTYHFNKTNHYKGFRVSLGAKLGLLYEAHSKIKFTDSDGLERKIKDSQNYGLEKFRYGLTLKAGSPGFYAWMYYGLNKTFQQGMGPIGTGATQLNFGVAVNVF</sequence>
<evidence type="ECO:0000256" key="1">
    <source>
        <dbReference type="SAM" id="SignalP"/>
    </source>
</evidence>
<dbReference type="STRING" id="226505.SAMN05444394_3499"/>
<reference evidence="4" key="1">
    <citation type="submission" date="2016-11" db="EMBL/GenBank/DDBJ databases">
        <authorList>
            <person name="Varghese N."/>
            <person name="Submissions S."/>
        </authorList>
    </citation>
    <scope>NUCLEOTIDE SEQUENCE [LARGE SCALE GENOMIC DNA]</scope>
    <source>
        <strain evidence="4">DSM 15292</strain>
    </source>
</reference>
<keyword evidence="4" id="KW-1185">Reference proteome</keyword>
<gene>
    <name evidence="3" type="ORF">SAMN05444394_3499</name>
</gene>
<dbReference type="Pfam" id="PF13568">
    <property type="entry name" value="OMP_b-brl_2"/>
    <property type="match status" value="1"/>
</dbReference>
<evidence type="ECO:0000313" key="4">
    <source>
        <dbReference type="Proteomes" id="UP000185221"/>
    </source>
</evidence>
<evidence type="ECO:0000313" key="3">
    <source>
        <dbReference type="EMBL" id="SIO14014.1"/>
    </source>
</evidence>
<accession>A0A1N6H2K3</accession>
<dbReference type="Proteomes" id="UP000185221">
    <property type="component" value="Unassembled WGS sequence"/>
</dbReference>
<dbReference type="AlphaFoldDB" id="A0A1N6H2K3"/>
<dbReference type="InterPro" id="IPR025665">
    <property type="entry name" value="Beta-barrel_OMP_2"/>
</dbReference>
<organism evidence="3 4">
    <name type="scientific">Algoriphagus halophilus</name>
    <dbReference type="NCBI Taxonomy" id="226505"/>
    <lineage>
        <taxon>Bacteria</taxon>
        <taxon>Pseudomonadati</taxon>
        <taxon>Bacteroidota</taxon>
        <taxon>Cytophagia</taxon>
        <taxon>Cytophagales</taxon>
        <taxon>Cyclobacteriaceae</taxon>
        <taxon>Algoriphagus</taxon>
    </lineage>
</organism>
<protein>
    <submittedName>
        <fullName evidence="3">Outer membrane protein beta-barrel domain-containing protein</fullName>
    </submittedName>
</protein>
<keyword evidence="1" id="KW-0732">Signal</keyword>
<feature type="chain" id="PRO_5012297411" evidence="1">
    <location>
        <begin position="29"/>
        <end position="254"/>
    </location>
</feature>
<feature type="signal peptide" evidence="1">
    <location>
        <begin position="1"/>
        <end position="28"/>
    </location>
</feature>